<evidence type="ECO:0000313" key="2">
    <source>
        <dbReference type="EMBL" id="AZP13981.1"/>
    </source>
</evidence>
<feature type="compositionally biased region" description="Basic and acidic residues" evidence="1">
    <location>
        <begin position="66"/>
        <end position="88"/>
    </location>
</feature>
<accession>A0A3S9HPF7</accession>
<reference evidence="2 3" key="1">
    <citation type="journal article" date="2011" name="Int. J. Syst. Evol. Microbiol.">
        <title>Description of Undibacterium oligocarboniphilum sp. nov., isolated from purified water, and Undibacterium pigrum strain CCUG 49012 as the type strain of Undibacterium parvum sp. nov., and emended descriptions of the genus Undibacterium and the species Undibacterium pigrum.</title>
        <authorList>
            <person name="Eder W."/>
            <person name="Wanner G."/>
            <person name="Ludwig W."/>
            <person name="Busse H.J."/>
            <person name="Ziemke-Kageler F."/>
            <person name="Lang E."/>
        </authorList>
    </citation>
    <scope>NUCLEOTIDE SEQUENCE [LARGE SCALE GENOMIC DNA]</scope>
    <source>
        <strain evidence="2 3">DSM 23061</strain>
    </source>
</reference>
<dbReference type="AlphaFoldDB" id="A0A3S9HPF7"/>
<dbReference type="OrthoDB" id="8853421at2"/>
<proteinExistence type="predicted"/>
<gene>
    <name evidence="2" type="ORF">EJN92_19480</name>
</gene>
<dbReference type="EMBL" id="CP034464">
    <property type="protein sequence ID" value="AZP13981.1"/>
    <property type="molecule type" value="Genomic_DNA"/>
</dbReference>
<feature type="region of interest" description="Disordered" evidence="1">
    <location>
        <begin position="23"/>
        <end position="88"/>
    </location>
</feature>
<name>A0A3S9HPF7_9BURK</name>
<feature type="compositionally biased region" description="Polar residues" evidence="1">
    <location>
        <begin position="28"/>
        <end position="41"/>
    </location>
</feature>
<evidence type="ECO:0000313" key="3">
    <source>
        <dbReference type="Proteomes" id="UP000275663"/>
    </source>
</evidence>
<sequence>MITPASAETYKCVDKGVSTYMQTPCPDSATQSLHKSSNNISGKDYQQAVNTSEKEKADLNKLLSARQKEEEKYQKEQRKISAKNEKDKQKCASLQLSAKWAKEELANATAKSMSKAKTKLKKANEKAELQCKSGGGQR</sequence>
<keyword evidence="3" id="KW-1185">Reference proteome</keyword>
<dbReference type="RefSeq" id="WP_126129350.1">
    <property type="nucleotide sequence ID" value="NZ_CP034464.1"/>
</dbReference>
<dbReference type="KEGG" id="upv:EJN92_19480"/>
<feature type="region of interest" description="Disordered" evidence="1">
    <location>
        <begin position="110"/>
        <end position="138"/>
    </location>
</feature>
<evidence type="ECO:0000256" key="1">
    <source>
        <dbReference type="SAM" id="MobiDB-lite"/>
    </source>
</evidence>
<protein>
    <submittedName>
        <fullName evidence="2">DUF4124 domain-containing protein</fullName>
    </submittedName>
</protein>
<organism evidence="2 3">
    <name type="scientific">Undibacterium parvum</name>
    <dbReference type="NCBI Taxonomy" id="401471"/>
    <lineage>
        <taxon>Bacteria</taxon>
        <taxon>Pseudomonadati</taxon>
        <taxon>Pseudomonadota</taxon>
        <taxon>Betaproteobacteria</taxon>
        <taxon>Burkholderiales</taxon>
        <taxon>Oxalobacteraceae</taxon>
        <taxon>Undibacterium</taxon>
    </lineage>
</organism>
<dbReference type="Proteomes" id="UP000275663">
    <property type="component" value="Chromosome"/>
</dbReference>